<dbReference type="PANTHER" id="PTHR33169:SF14">
    <property type="entry name" value="TRANSCRIPTIONAL REGULATOR RV3488"/>
    <property type="match status" value="1"/>
</dbReference>
<dbReference type="InterPro" id="IPR005149">
    <property type="entry name" value="Tscrpt_reg_PadR_N"/>
</dbReference>
<dbReference type="EMBL" id="ABVL01000030">
    <property type="protein sequence ID" value="EDY16593.1"/>
    <property type="molecule type" value="Genomic_DNA"/>
</dbReference>
<dbReference type="PANTHER" id="PTHR33169">
    <property type="entry name" value="PADR-FAMILY TRANSCRIPTIONAL REGULATOR"/>
    <property type="match status" value="1"/>
</dbReference>
<dbReference type="eggNOG" id="COG1695">
    <property type="taxonomic scope" value="Bacteria"/>
</dbReference>
<reference evidence="2 3" key="1">
    <citation type="journal article" date="2011" name="J. Bacteriol.">
        <title>Genome sequence of Chthoniobacter flavus Ellin428, an aerobic heterotrophic soil bacterium.</title>
        <authorList>
            <person name="Kant R."/>
            <person name="van Passel M.W."/>
            <person name="Palva A."/>
            <person name="Lucas S."/>
            <person name="Lapidus A."/>
            <person name="Glavina Del Rio T."/>
            <person name="Dalin E."/>
            <person name="Tice H."/>
            <person name="Bruce D."/>
            <person name="Goodwin L."/>
            <person name="Pitluck S."/>
            <person name="Larimer F.W."/>
            <person name="Land M.L."/>
            <person name="Hauser L."/>
            <person name="Sangwan P."/>
            <person name="de Vos W.M."/>
            <person name="Janssen P.H."/>
            <person name="Smidt H."/>
        </authorList>
    </citation>
    <scope>NUCLEOTIDE SEQUENCE [LARGE SCALE GENOMIC DNA]</scope>
    <source>
        <strain evidence="2 3">Ellin428</strain>
    </source>
</reference>
<dbReference type="Proteomes" id="UP000005824">
    <property type="component" value="Unassembled WGS sequence"/>
</dbReference>
<dbReference type="InterPro" id="IPR052509">
    <property type="entry name" value="Metal_resp_DNA-bind_regulator"/>
</dbReference>
<gene>
    <name evidence="2" type="ORF">CfE428DRAFT_5873</name>
</gene>
<dbReference type="STRING" id="497964.CfE428DRAFT_5873"/>
<dbReference type="InterPro" id="IPR036388">
    <property type="entry name" value="WH-like_DNA-bd_sf"/>
</dbReference>
<sequence>MDSIDKPLQRVLAGFIRMHVLHHAEEGDLCGNWMIEELRHHGYKISAGTLYPMLRTMEKDGWIKGRDASDGTRRRLYRITPKGRVALKEVRARLQELFHEVGAQGRRKKT</sequence>
<dbReference type="InParanoid" id="B4DAD2"/>
<dbReference type="Pfam" id="PF03551">
    <property type="entry name" value="PadR"/>
    <property type="match status" value="1"/>
</dbReference>
<dbReference type="InterPro" id="IPR036390">
    <property type="entry name" value="WH_DNA-bd_sf"/>
</dbReference>
<proteinExistence type="predicted"/>
<dbReference type="AlphaFoldDB" id="B4DAD2"/>
<evidence type="ECO:0000313" key="3">
    <source>
        <dbReference type="Proteomes" id="UP000005824"/>
    </source>
</evidence>
<dbReference type="Gene3D" id="1.10.10.10">
    <property type="entry name" value="Winged helix-like DNA-binding domain superfamily/Winged helix DNA-binding domain"/>
    <property type="match status" value="1"/>
</dbReference>
<evidence type="ECO:0000259" key="1">
    <source>
        <dbReference type="Pfam" id="PF03551"/>
    </source>
</evidence>
<dbReference type="RefSeq" id="WP_006983193.1">
    <property type="nucleotide sequence ID" value="NZ_ABVL01000030.1"/>
</dbReference>
<keyword evidence="3" id="KW-1185">Reference proteome</keyword>
<feature type="domain" description="Transcription regulator PadR N-terminal" evidence="1">
    <location>
        <begin position="20"/>
        <end position="89"/>
    </location>
</feature>
<evidence type="ECO:0000313" key="2">
    <source>
        <dbReference type="EMBL" id="EDY16593.1"/>
    </source>
</evidence>
<comment type="caution">
    <text evidence="2">The sequence shown here is derived from an EMBL/GenBank/DDBJ whole genome shotgun (WGS) entry which is preliminary data.</text>
</comment>
<organism evidence="2 3">
    <name type="scientific">Chthoniobacter flavus Ellin428</name>
    <dbReference type="NCBI Taxonomy" id="497964"/>
    <lineage>
        <taxon>Bacteria</taxon>
        <taxon>Pseudomonadati</taxon>
        <taxon>Verrucomicrobiota</taxon>
        <taxon>Spartobacteria</taxon>
        <taxon>Chthoniobacterales</taxon>
        <taxon>Chthoniobacteraceae</taxon>
        <taxon>Chthoniobacter</taxon>
    </lineage>
</organism>
<accession>B4DAD2</accession>
<dbReference type="SUPFAM" id="SSF46785">
    <property type="entry name" value="Winged helix' DNA-binding domain"/>
    <property type="match status" value="1"/>
</dbReference>
<protein>
    <submittedName>
        <fullName evidence="2">Transcriptional regulator, PadR-like family</fullName>
    </submittedName>
</protein>
<name>B4DAD2_9BACT</name>